<reference evidence="1" key="1">
    <citation type="submission" date="2019-03" db="EMBL/GenBank/DDBJ databases">
        <title>Candidatus Syntrophosphaera thermopropionivorans: a novel player in syntrophic propionate oxidation during anaerobic digestion.</title>
        <authorList>
            <person name="Dyksma S."/>
        </authorList>
    </citation>
    <scope>NUCLEOTIDE SEQUENCE</scope>
    <source>
        <strain evidence="1">W5</strain>
    </source>
</reference>
<gene>
    <name evidence="1" type="ORF">E0946_04935</name>
</gene>
<keyword evidence="2" id="KW-1185">Reference proteome</keyword>
<name>A0AC61QIQ1_9BACT</name>
<proteinExistence type="predicted"/>
<dbReference type="EMBL" id="SMOG01000014">
    <property type="protein sequence ID" value="TDF72827.1"/>
    <property type="molecule type" value="Genomic_DNA"/>
</dbReference>
<dbReference type="Proteomes" id="UP000294588">
    <property type="component" value="Unassembled WGS sequence"/>
</dbReference>
<comment type="caution">
    <text evidence="1">The sequence shown here is derived from an EMBL/GenBank/DDBJ whole genome shotgun (WGS) entry which is preliminary data.</text>
</comment>
<evidence type="ECO:0000313" key="1">
    <source>
        <dbReference type="EMBL" id="TDF72827.1"/>
    </source>
</evidence>
<accession>A0AC61QIQ1</accession>
<sequence>MDKKVRLKKDMKEKQELVNIILDRYLPRKDEYPKTIHKAMRYSIFAGGKRIRPYLTMSTYEIYRKEVDKIVPVAAAIEMLHTYSLIHDDLPDIDNDDYRRGKKSCHILFGEGQALLAGDALLVSSFDLITLSEIKSEYKVNFVRELAEVAGVNGLIGGQMIDIESEGKKVDQKTINYIHNNKTAKLIQLSVRFGAIAGGAPDSELKALEDYGGKMGLAFQIADDLLDIEGTPDELGKSVGKDKIEGKATYPSVFGIAASKSKLQELIKEARESIAPLGEKAELLDALAEYMLTRKS</sequence>
<protein>
    <submittedName>
        <fullName evidence="1">Polyprenyl synthetase family protein</fullName>
    </submittedName>
</protein>
<organism evidence="1 2">
    <name type="scientific">Candidatus Syntrophosphaera thermopropionivorans</name>
    <dbReference type="NCBI Taxonomy" id="2593015"/>
    <lineage>
        <taxon>Bacteria</taxon>
        <taxon>Pseudomonadati</taxon>
        <taxon>Candidatus Cloacimonadota</taxon>
        <taxon>Candidatus Cloacimonadia</taxon>
        <taxon>Candidatus Cloacimonadales</taxon>
        <taxon>Candidatus Cloacimonadaceae</taxon>
        <taxon>Candidatus Syntrophosphaera</taxon>
    </lineage>
</organism>
<evidence type="ECO:0000313" key="2">
    <source>
        <dbReference type="Proteomes" id="UP000294588"/>
    </source>
</evidence>